<evidence type="ECO:0000313" key="2">
    <source>
        <dbReference type="Proteomes" id="UP000321570"/>
    </source>
</evidence>
<accession>A0A564YCF3</accession>
<dbReference type="Proteomes" id="UP000321570">
    <property type="component" value="Unassembled WGS sequence"/>
</dbReference>
<organism evidence="1 2">
    <name type="scientific">Hymenolepis diminuta</name>
    <name type="common">Rat tapeworm</name>
    <dbReference type="NCBI Taxonomy" id="6216"/>
    <lineage>
        <taxon>Eukaryota</taxon>
        <taxon>Metazoa</taxon>
        <taxon>Spiralia</taxon>
        <taxon>Lophotrochozoa</taxon>
        <taxon>Platyhelminthes</taxon>
        <taxon>Cestoda</taxon>
        <taxon>Eucestoda</taxon>
        <taxon>Cyclophyllidea</taxon>
        <taxon>Hymenolepididae</taxon>
        <taxon>Hymenolepis</taxon>
    </lineage>
</organism>
<dbReference type="EMBL" id="CABIJS010000144">
    <property type="protein sequence ID" value="VUZ44659.1"/>
    <property type="molecule type" value="Genomic_DNA"/>
</dbReference>
<feature type="non-terminal residue" evidence="1">
    <location>
        <position position="196"/>
    </location>
</feature>
<keyword evidence="2" id="KW-1185">Reference proteome</keyword>
<gene>
    <name evidence="1" type="ORF">WMSIL1_LOCUS4869</name>
</gene>
<proteinExistence type="predicted"/>
<sequence length="196" mass="23005">IQQEESTRLLNLYNEITSFGSKRISTLLLTKEELSDESIKERKQRLKIRYDALVKAISPERDRCTKMLNAWKELDLNVRSCGSVLTDAESKIQKVEEGSFEQKVDSIKDAVQTASRRIAQSQRLIEEINGCLEDVDKRLHQIKQYQQRNLPKSINLEEIRDLQNRRIQIKESQTELISRLEKRQSVWIDLQEIHKA</sequence>
<protein>
    <submittedName>
        <fullName evidence="1">Uncharacterized protein</fullName>
    </submittedName>
</protein>
<name>A0A564YCF3_HYMDI</name>
<dbReference type="AlphaFoldDB" id="A0A564YCF3"/>
<feature type="non-terminal residue" evidence="1">
    <location>
        <position position="1"/>
    </location>
</feature>
<evidence type="ECO:0000313" key="1">
    <source>
        <dbReference type="EMBL" id="VUZ44659.1"/>
    </source>
</evidence>
<reference evidence="1 2" key="1">
    <citation type="submission" date="2019-07" db="EMBL/GenBank/DDBJ databases">
        <authorList>
            <person name="Jastrzebski P J."/>
            <person name="Paukszto L."/>
            <person name="Jastrzebski P J."/>
        </authorList>
    </citation>
    <scope>NUCLEOTIDE SEQUENCE [LARGE SCALE GENOMIC DNA]</scope>
    <source>
        <strain evidence="1 2">WMS-il1</strain>
    </source>
</reference>